<dbReference type="InterPro" id="IPR029070">
    <property type="entry name" value="Chitinase_insertion_sf"/>
</dbReference>
<dbReference type="GO" id="GO:0008061">
    <property type="term" value="F:chitin binding"/>
    <property type="evidence" value="ECO:0007669"/>
    <property type="project" value="InterPro"/>
</dbReference>
<sequence length="418" mass="47960">MNLSCPQINVLFSNIIDAQISATISVQMLWLRLTTVLLLPAVSLQLGKSDRKLKLEKKEKEKQTQKETEVEDSIQLVHPPASVTKQSVLEKHENVDYTERKFENAMLVYVTPWNSKGYDLAKWVSHKLTHVSPVWLQVKPQRQDMSFTCQILGTHDIDHEWMDDVRKNNSDVKIVPRVLFDGWQVEVLAQFLQNEGWMRRCGDDLINLLTRTQFDGAVVELWANAMVQTGGEAVELLIEMLRSWGDAFHKKNLQLIVPVGPPLNPENRPTGMFTAGFFFTLSEKVDYIQLMTYDYASKDMLGVAPYDWVDRSLATVLNKMPDIASQLMVGLNHYGYEYTGKNMQAVNFQQYIENLKKKDSKLEWDSKSKEHFIATGSSKIYYPSLTSIEMRLNIARKHGVSAAIWDFGQGLNYFTQLL</sequence>
<proteinExistence type="inferred from homology"/>
<dbReference type="EMBL" id="CATQJL010000326">
    <property type="protein sequence ID" value="CAJ0609420.1"/>
    <property type="molecule type" value="Genomic_DNA"/>
</dbReference>
<dbReference type="Pfam" id="PF00704">
    <property type="entry name" value="Glyco_hydro_18"/>
    <property type="match status" value="1"/>
</dbReference>
<gene>
    <name evidence="4" type="ORF">CYNAS_LOCUS21403</name>
</gene>
<dbReference type="InterPro" id="IPR011583">
    <property type="entry name" value="Chitinase_II/V-like_cat"/>
</dbReference>
<evidence type="ECO:0000256" key="1">
    <source>
        <dbReference type="ARBA" id="ARBA00009336"/>
    </source>
</evidence>
<comment type="caution">
    <text evidence="4">The sequence shown here is derived from an EMBL/GenBank/DDBJ whole genome shotgun (WGS) entry which is preliminary data.</text>
</comment>
<accession>A0AA36HFS6</accession>
<dbReference type="InterPro" id="IPR017853">
    <property type="entry name" value="GH"/>
</dbReference>
<dbReference type="PROSITE" id="PS51910">
    <property type="entry name" value="GH18_2"/>
    <property type="match status" value="1"/>
</dbReference>
<dbReference type="SUPFAM" id="SSF51445">
    <property type="entry name" value="(Trans)glycosidases"/>
    <property type="match status" value="1"/>
</dbReference>
<evidence type="ECO:0000313" key="4">
    <source>
        <dbReference type="EMBL" id="CAJ0609420.1"/>
    </source>
</evidence>
<dbReference type="PANTHER" id="PTHR46066">
    <property type="entry name" value="CHITINASE DOMAIN-CONTAINING PROTEIN 1 FAMILY MEMBER"/>
    <property type="match status" value="1"/>
</dbReference>
<name>A0AA36HFS6_CYLNA</name>
<evidence type="ECO:0000256" key="2">
    <source>
        <dbReference type="ARBA" id="ARBA00040976"/>
    </source>
</evidence>
<comment type="similarity">
    <text evidence="1">Belongs to the glycosyl hydrolase 18 family.</text>
</comment>
<evidence type="ECO:0000313" key="5">
    <source>
        <dbReference type="Proteomes" id="UP001176961"/>
    </source>
</evidence>
<protein>
    <recommendedName>
        <fullName evidence="2">Chitinase domain-containing protein 1</fullName>
    </recommendedName>
</protein>
<dbReference type="PANTHER" id="PTHR46066:SF2">
    <property type="entry name" value="CHITINASE DOMAIN-CONTAINING PROTEIN 1"/>
    <property type="match status" value="1"/>
</dbReference>
<dbReference type="GO" id="GO:0005975">
    <property type="term" value="P:carbohydrate metabolic process"/>
    <property type="evidence" value="ECO:0007669"/>
    <property type="project" value="InterPro"/>
</dbReference>
<organism evidence="4 5">
    <name type="scientific">Cylicocyclus nassatus</name>
    <name type="common">Nematode worm</name>
    <dbReference type="NCBI Taxonomy" id="53992"/>
    <lineage>
        <taxon>Eukaryota</taxon>
        <taxon>Metazoa</taxon>
        <taxon>Ecdysozoa</taxon>
        <taxon>Nematoda</taxon>
        <taxon>Chromadorea</taxon>
        <taxon>Rhabditida</taxon>
        <taxon>Rhabditina</taxon>
        <taxon>Rhabditomorpha</taxon>
        <taxon>Strongyloidea</taxon>
        <taxon>Strongylidae</taxon>
        <taxon>Cylicocyclus</taxon>
    </lineage>
</organism>
<reference evidence="4" key="1">
    <citation type="submission" date="2023-07" db="EMBL/GenBank/DDBJ databases">
        <authorList>
            <consortium name="CYATHOMIX"/>
        </authorList>
    </citation>
    <scope>NUCLEOTIDE SEQUENCE</scope>
    <source>
        <strain evidence="4">N/A</strain>
    </source>
</reference>
<dbReference type="GO" id="GO:0070492">
    <property type="term" value="F:oligosaccharide binding"/>
    <property type="evidence" value="ECO:0007669"/>
    <property type="project" value="TreeGrafter"/>
</dbReference>
<dbReference type="GO" id="GO:0012505">
    <property type="term" value="C:endomembrane system"/>
    <property type="evidence" value="ECO:0007669"/>
    <property type="project" value="TreeGrafter"/>
</dbReference>
<feature type="domain" description="GH18" evidence="3">
    <location>
        <begin position="104"/>
        <end position="418"/>
    </location>
</feature>
<dbReference type="SMART" id="SM00636">
    <property type="entry name" value="Glyco_18"/>
    <property type="match status" value="1"/>
</dbReference>
<dbReference type="Gene3D" id="3.10.50.10">
    <property type="match status" value="1"/>
</dbReference>
<dbReference type="Gene3D" id="3.20.20.80">
    <property type="entry name" value="Glycosidases"/>
    <property type="match status" value="1"/>
</dbReference>
<keyword evidence="5" id="KW-1185">Reference proteome</keyword>
<dbReference type="Proteomes" id="UP001176961">
    <property type="component" value="Unassembled WGS sequence"/>
</dbReference>
<evidence type="ECO:0000259" key="3">
    <source>
        <dbReference type="PROSITE" id="PS51910"/>
    </source>
</evidence>
<dbReference type="InterPro" id="IPR001223">
    <property type="entry name" value="Glyco_hydro18_cat"/>
</dbReference>
<dbReference type="AlphaFoldDB" id="A0AA36HFS6"/>